<dbReference type="EMBL" id="JALJOQ010000006">
    <property type="protein sequence ID" value="KAK9812553.1"/>
    <property type="molecule type" value="Genomic_DNA"/>
</dbReference>
<keyword evidence="2" id="KW-1185">Reference proteome</keyword>
<accession>A0AAW1PRE9</accession>
<protein>
    <submittedName>
        <fullName evidence="1">Uncharacterized protein</fullName>
    </submittedName>
</protein>
<proteinExistence type="predicted"/>
<organism evidence="1 2">
    <name type="scientific">Symbiochloris irregularis</name>
    <dbReference type="NCBI Taxonomy" id="706552"/>
    <lineage>
        <taxon>Eukaryota</taxon>
        <taxon>Viridiplantae</taxon>
        <taxon>Chlorophyta</taxon>
        <taxon>core chlorophytes</taxon>
        <taxon>Trebouxiophyceae</taxon>
        <taxon>Trebouxiales</taxon>
        <taxon>Trebouxiaceae</taxon>
        <taxon>Symbiochloris</taxon>
    </lineage>
</organism>
<gene>
    <name evidence="1" type="ORF">WJX73_008270</name>
</gene>
<evidence type="ECO:0000313" key="2">
    <source>
        <dbReference type="Proteomes" id="UP001465755"/>
    </source>
</evidence>
<evidence type="ECO:0000313" key="1">
    <source>
        <dbReference type="EMBL" id="KAK9812553.1"/>
    </source>
</evidence>
<reference evidence="1 2" key="1">
    <citation type="journal article" date="2024" name="Nat. Commun.">
        <title>Phylogenomics reveals the evolutionary origins of lichenization in chlorophyte algae.</title>
        <authorList>
            <person name="Puginier C."/>
            <person name="Libourel C."/>
            <person name="Otte J."/>
            <person name="Skaloud P."/>
            <person name="Haon M."/>
            <person name="Grisel S."/>
            <person name="Petersen M."/>
            <person name="Berrin J.G."/>
            <person name="Delaux P.M."/>
            <person name="Dal Grande F."/>
            <person name="Keller J."/>
        </authorList>
    </citation>
    <scope>NUCLEOTIDE SEQUENCE [LARGE SCALE GENOMIC DNA]</scope>
    <source>
        <strain evidence="1 2">SAG 2036</strain>
    </source>
</reference>
<name>A0AAW1PRE9_9CHLO</name>
<comment type="caution">
    <text evidence="1">The sequence shown here is derived from an EMBL/GenBank/DDBJ whole genome shotgun (WGS) entry which is preliminary data.</text>
</comment>
<sequence>MLSEAGTDSS</sequence>
<dbReference type="Proteomes" id="UP001465755">
    <property type="component" value="Unassembled WGS sequence"/>
</dbReference>